<keyword evidence="2" id="KW-1133">Transmembrane helix</keyword>
<dbReference type="Pfam" id="PF18451">
    <property type="entry name" value="CdiA_C"/>
    <property type="match status" value="1"/>
</dbReference>
<evidence type="ECO:0000313" key="5">
    <source>
        <dbReference type="Proteomes" id="UP000273405"/>
    </source>
</evidence>
<proteinExistence type="predicted"/>
<dbReference type="CDD" id="cd13442">
    <property type="entry name" value="CDI_toxin_Bp1026b-like"/>
    <property type="match status" value="1"/>
</dbReference>
<organism evidence="4 5">
    <name type="scientific">Corallococcus sicarius</name>
    <dbReference type="NCBI Taxonomy" id="2316726"/>
    <lineage>
        <taxon>Bacteria</taxon>
        <taxon>Pseudomonadati</taxon>
        <taxon>Myxococcota</taxon>
        <taxon>Myxococcia</taxon>
        <taxon>Myxococcales</taxon>
        <taxon>Cystobacterineae</taxon>
        <taxon>Myxococcaceae</taxon>
        <taxon>Corallococcus</taxon>
    </lineage>
</organism>
<evidence type="ECO:0000313" key="4">
    <source>
        <dbReference type="EMBL" id="RKH43358.1"/>
    </source>
</evidence>
<feature type="compositionally biased region" description="Polar residues" evidence="1">
    <location>
        <begin position="336"/>
        <end position="345"/>
    </location>
</feature>
<keyword evidence="5" id="KW-1185">Reference proteome</keyword>
<gene>
    <name evidence="4" type="ORF">D7X12_13505</name>
</gene>
<dbReference type="AlphaFoldDB" id="A0A3A8NGH0"/>
<dbReference type="InterPro" id="IPR040559">
    <property type="entry name" value="CdiA_C"/>
</dbReference>
<evidence type="ECO:0000256" key="1">
    <source>
        <dbReference type="SAM" id="MobiDB-lite"/>
    </source>
</evidence>
<keyword evidence="2" id="KW-0812">Transmembrane</keyword>
<feature type="domain" description="tRNA nuclease CdiA C-terminal" evidence="3">
    <location>
        <begin position="390"/>
        <end position="464"/>
    </location>
</feature>
<dbReference type="GO" id="GO:0004549">
    <property type="term" value="F:tRNA-specific ribonuclease activity"/>
    <property type="evidence" value="ECO:0007669"/>
    <property type="project" value="InterPro"/>
</dbReference>
<feature type="transmembrane region" description="Helical" evidence="2">
    <location>
        <begin position="169"/>
        <end position="189"/>
    </location>
</feature>
<feature type="region of interest" description="Disordered" evidence="1">
    <location>
        <begin position="327"/>
        <end position="356"/>
    </location>
</feature>
<comment type="caution">
    <text evidence="4">The sequence shown here is derived from an EMBL/GenBank/DDBJ whole genome shotgun (WGS) entry which is preliminary data.</text>
</comment>
<reference evidence="5" key="1">
    <citation type="submission" date="2018-09" db="EMBL/GenBank/DDBJ databases">
        <authorList>
            <person name="Livingstone P.G."/>
            <person name="Whitworth D.E."/>
        </authorList>
    </citation>
    <scope>NUCLEOTIDE SEQUENCE [LARGE SCALE GENOMIC DNA]</scope>
    <source>
        <strain evidence="5">CA040B</strain>
    </source>
</reference>
<protein>
    <recommendedName>
        <fullName evidence="3">tRNA nuclease CdiA C-terminal domain-containing protein</fullName>
    </recommendedName>
</protein>
<dbReference type="InterPro" id="IPR033806">
    <property type="entry name" value="CDI_toxin_Bp1026b-like"/>
</dbReference>
<dbReference type="EMBL" id="RAWG01000068">
    <property type="protein sequence ID" value="RKH43358.1"/>
    <property type="molecule type" value="Genomic_DNA"/>
</dbReference>
<dbReference type="Gene3D" id="3.40.1350.120">
    <property type="match status" value="1"/>
</dbReference>
<dbReference type="Proteomes" id="UP000273405">
    <property type="component" value="Unassembled WGS sequence"/>
</dbReference>
<accession>A0A3A8NGH0</accession>
<evidence type="ECO:0000256" key="2">
    <source>
        <dbReference type="SAM" id="Phobius"/>
    </source>
</evidence>
<keyword evidence="2" id="KW-0472">Membrane</keyword>
<sequence>MVGPSALTDAACQEEGMALRWGTLLLLGLWVAGCSTTRVVRLDTGEGRPVVYTPPTNVKPIPVDEDAFRAVMSQLVLGLRFNLRSEAPPRPRFQLASWEGEDDAPPNTSGRDYGAWCERQDSPRECLTLLGGGLPLLDGQGRRELALSFAWDGVWDGAQGAVRGVINPLVLKAMITSALAAYMVMLVVPEPVTKLVALALTTYLVAYLGLEVFFNLIDGWQRLTRDSERAVSFDELEDAGRRFGKVMGEDGARVIILALTAAIGGGASNIASKGPQFPGFAQATLAAETNAGIQFSAAMAGGIRSISIAEGSMTVGLAANAVAMSARRPGGGGGTHVQSRLTGQPSRPGPNDKQPENIRSIARENESARTLAEHGYSVEQNPLPPGNGTRPDYRINGEYYDCYAPTTSKPRSIADTLAGKVERGQAERFVVNLDDSAVSLAALRQQLAEWSISGLREVLVVQRGTVHRLFP</sequence>
<evidence type="ECO:0000259" key="3">
    <source>
        <dbReference type="Pfam" id="PF18451"/>
    </source>
</evidence>
<feature type="transmembrane region" description="Helical" evidence="2">
    <location>
        <begin position="195"/>
        <end position="217"/>
    </location>
</feature>
<name>A0A3A8NGH0_9BACT</name>